<sequence>MADQLAINQLREMGIPRARAKAALLKSKGDAMSAAEKVFAGDFDDIPSDDDDTSSHDNDAISSVNDQGDAESYYEQDMEMEDFDEQDGDGTHGTADPYANVFFSKDRTEVIRESKEETRRVTMPWQINEGTALAHFPDGERAFLRPAKLPILSRGEWMSGCPEGSEQSFLFQLYHGLQEPVVTCASCKQHSFTRSGDDFFACFPDFEEYIMHVAGWVQQTCPKCSVTTCLACGEKVDIPRHHDPRSKTLLRTDNIERDELLHCPDLQGVVIGMGLHTIQKQFAENRRTHTSPQSSITSYLHASQSNSLFGQPSPIPDDLDEDEDDYGFASKGPVASGGVGYGGTHREDRSGQLAVEEAQRVMDGEFAKLLGQVRIYLPSYRRASGARTSDHLVHPTALAHLRRRSGFVNELLRNDSLLGMSNRFPVYDALLDWLEVISSHESLASMLAMPCMVPVRSQPVATGPGEEQQIEVVYEGSPSPRELLENCVIQAQSALKGIDSTNRRIEPAAEDATKGAERQAEKLPWKDDTGLTELKTFCERIISSAKNIDASLVQTKGSAFVERMRQSLPRLPESGVKVEELEAGDNEIDVIRIYEEWAGRASFQYCDLTRSPAEAVGDADTSVQYDHHYDSSIRSLNNVTAPKRSLAIAKELAILTTNIPVAWHSSIFLRVDEGRVDCIKAMIIGPEGTPYENGCFLFDIFLPLDYNWKCPSVHYMTTNGGKYRYNPNLYADGKVCLSLLGTWNGPGWIAGKSTLLQVLISIQSLIFCEKPYDNEPGWESSTDNAAREAYSANVRRMVVKDAMANNLRNPPAAFESEIKTHFRLKARSLRAQLDKWKTMDDGADIADGGVFRSSSKVTESKAAGPSKTAFDIAADEMRQLLDDLTGVKRTAKGSKTSGERTSSVASRTRMSTRSKKSNK</sequence>
<dbReference type="STRING" id="5217.A0A4Q1BP90"/>
<dbReference type="VEuPathDB" id="FungiDB:TREMEDRAFT_27247"/>
<feature type="region of interest" description="Disordered" evidence="3">
    <location>
        <begin position="42"/>
        <end position="69"/>
    </location>
</feature>
<feature type="compositionally biased region" description="Acidic residues" evidence="3">
    <location>
        <begin position="42"/>
        <end position="52"/>
    </location>
</feature>
<dbReference type="Gene3D" id="1.10.8.10">
    <property type="entry name" value="DNA helicase RuvA subunit, C-terminal domain"/>
    <property type="match status" value="1"/>
</dbReference>
<evidence type="ECO:0000259" key="5">
    <source>
        <dbReference type="PROSITE" id="PS50127"/>
    </source>
</evidence>
<feature type="compositionally biased region" description="Polar residues" evidence="3">
    <location>
        <begin position="893"/>
        <end position="905"/>
    </location>
</feature>
<feature type="domain" description="UBA" evidence="4">
    <location>
        <begin position="1"/>
        <end position="41"/>
    </location>
</feature>
<dbReference type="SMART" id="SM00165">
    <property type="entry name" value="UBA"/>
    <property type="match status" value="1"/>
</dbReference>
<reference evidence="6 7" key="1">
    <citation type="submission" date="2016-06" db="EMBL/GenBank/DDBJ databases">
        <title>Evolution of pathogenesis and genome organization in the Tremellales.</title>
        <authorList>
            <person name="Cuomo C."/>
            <person name="Litvintseva A."/>
            <person name="Heitman J."/>
            <person name="Chen Y."/>
            <person name="Sun S."/>
            <person name="Springer D."/>
            <person name="Dromer F."/>
            <person name="Young S."/>
            <person name="Zeng Q."/>
            <person name="Chapman S."/>
            <person name="Gujja S."/>
            <person name="Saif S."/>
            <person name="Birren B."/>
        </authorList>
    </citation>
    <scope>NUCLEOTIDE SEQUENCE [LARGE SCALE GENOMIC DNA]</scope>
    <source>
        <strain evidence="6 7">ATCC 28783</strain>
    </source>
</reference>
<feature type="compositionally biased region" description="Acidic residues" evidence="3">
    <location>
        <begin position="317"/>
        <end position="326"/>
    </location>
</feature>
<organism evidence="6 7">
    <name type="scientific">Tremella mesenterica</name>
    <name type="common">Jelly fungus</name>
    <dbReference type="NCBI Taxonomy" id="5217"/>
    <lineage>
        <taxon>Eukaryota</taxon>
        <taxon>Fungi</taxon>
        <taxon>Dikarya</taxon>
        <taxon>Basidiomycota</taxon>
        <taxon>Agaricomycotina</taxon>
        <taxon>Tremellomycetes</taxon>
        <taxon>Tremellales</taxon>
        <taxon>Tremellaceae</taxon>
        <taxon>Tremella</taxon>
    </lineage>
</organism>
<feature type="region of interest" description="Disordered" evidence="3">
    <location>
        <begin position="310"/>
        <end position="351"/>
    </location>
</feature>
<protein>
    <recommendedName>
        <fullName evidence="8">UBC core domain-containing protein</fullName>
    </recommendedName>
</protein>
<evidence type="ECO:0000313" key="7">
    <source>
        <dbReference type="Proteomes" id="UP000289152"/>
    </source>
</evidence>
<dbReference type="PROSITE" id="PS50127">
    <property type="entry name" value="UBC_2"/>
    <property type="match status" value="1"/>
</dbReference>
<dbReference type="GO" id="GO:0061631">
    <property type="term" value="F:ubiquitin conjugating enzyme activity"/>
    <property type="evidence" value="ECO:0007669"/>
    <property type="project" value="TreeGrafter"/>
</dbReference>
<feature type="region of interest" description="Disordered" evidence="3">
    <location>
        <begin position="885"/>
        <end position="919"/>
    </location>
</feature>
<proteinExistence type="predicted"/>
<dbReference type="InterPro" id="IPR000608">
    <property type="entry name" value="UBC"/>
</dbReference>
<dbReference type="SUPFAM" id="SSF46934">
    <property type="entry name" value="UBA-like"/>
    <property type="match status" value="1"/>
</dbReference>
<dbReference type="CDD" id="cd23810">
    <property type="entry name" value="UBCc_BIRC6"/>
    <property type="match status" value="1"/>
</dbReference>
<dbReference type="AlphaFoldDB" id="A0A4Q1BP90"/>
<keyword evidence="7" id="KW-1185">Reference proteome</keyword>
<dbReference type="InterPro" id="IPR016135">
    <property type="entry name" value="UBQ-conjugating_enzyme/RWD"/>
</dbReference>
<evidence type="ECO:0000256" key="2">
    <source>
        <dbReference type="ARBA" id="ARBA00022786"/>
    </source>
</evidence>
<dbReference type="Proteomes" id="UP000289152">
    <property type="component" value="Unassembled WGS sequence"/>
</dbReference>
<keyword evidence="1" id="KW-0808">Transferase</keyword>
<dbReference type="EMBL" id="SDIL01000028">
    <property type="protein sequence ID" value="RXK39701.1"/>
    <property type="molecule type" value="Genomic_DNA"/>
</dbReference>
<dbReference type="Pfam" id="PF00179">
    <property type="entry name" value="UQ_con"/>
    <property type="match status" value="1"/>
</dbReference>
<dbReference type="PANTHER" id="PTHR46116">
    <property type="entry name" value="(E3-INDEPENDENT) E2 UBIQUITIN-CONJUGATING ENZYME"/>
    <property type="match status" value="1"/>
</dbReference>
<name>A0A4Q1BP90_TREME</name>
<dbReference type="SUPFAM" id="SSF54495">
    <property type="entry name" value="UBC-like"/>
    <property type="match status" value="1"/>
</dbReference>
<dbReference type="PROSITE" id="PS50030">
    <property type="entry name" value="UBA"/>
    <property type="match status" value="1"/>
</dbReference>
<dbReference type="InParanoid" id="A0A4Q1BP90"/>
<evidence type="ECO:0000256" key="3">
    <source>
        <dbReference type="SAM" id="MobiDB-lite"/>
    </source>
</evidence>
<dbReference type="InterPro" id="IPR015940">
    <property type="entry name" value="UBA"/>
</dbReference>
<accession>A0A4Q1BP90</accession>
<feature type="domain" description="UBC core" evidence="5">
    <location>
        <begin position="643"/>
        <end position="803"/>
    </location>
</feature>
<evidence type="ECO:0008006" key="8">
    <source>
        <dbReference type="Google" id="ProtNLM"/>
    </source>
</evidence>
<keyword evidence="2" id="KW-0833">Ubl conjugation pathway</keyword>
<comment type="caution">
    <text evidence="6">The sequence shown here is derived from an EMBL/GenBank/DDBJ whole genome shotgun (WGS) entry which is preliminary data.</text>
</comment>
<gene>
    <name evidence="6" type="ORF">M231_03056</name>
</gene>
<dbReference type="PANTHER" id="PTHR46116:SF15">
    <property type="entry name" value="(E3-INDEPENDENT) E2 UBIQUITIN-CONJUGATING ENZYME"/>
    <property type="match status" value="1"/>
</dbReference>
<evidence type="ECO:0000256" key="1">
    <source>
        <dbReference type="ARBA" id="ARBA00022679"/>
    </source>
</evidence>
<dbReference type="Gene3D" id="3.10.110.10">
    <property type="entry name" value="Ubiquitin Conjugating Enzyme"/>
    <property type="match status" value="1"/>
</dbReference>
<evidence type="ECO:0000259" key="4">
    <source>
        <dbReference type="PROSITE" id="PS50030"/>
    </source>
</evidence>
<evidence type="ECO:0000313" key="6">
    <source>
        <dbReference type="EMBL" id="RXK39701.1"/>
    </source>
</evidence>
<dbReference type="OrthoDB" id="47801at2759"/>
<feature type="compositionally biased region" description="Basic residues" evidence="3">
    <location>
        <begin position="910"/>
        <end position="919"/>
    </location>
</feature>
<dbReference type="SMART" id="SM00212">
    <property type="entry name" value="UBCc"/>
    <property type="match status" value="1"/>
</dbReference>
<dbReference type="InterPro" id="IPR009060">
    <property type="entry name" value="UBA-like_sf"/>
</dbReference>